<dbReference type="Pfam" id="PF00884">
    <property type="entry name" value="Sulfatase"/>
    <property type="match status" value="1"/>
</dbReference>
<reference evidence="2 3" key="1">
    <citation type="submission" date="2018-03" db="EMBL/GenBank/DDBJ databases">
        <authorList>
            <person name="Keele B.F."/>
        </authorList>
    </citation>
    <scope>NUCLEOTIDE SEQUENCE [LARGE SCALE GENOMIC DNA]</scope>
    <source>
        <strain evidence="2 3">CECT 8626</strain>
    </source>
</reference>
<proteinExistence type="predicted"/>
<evidence type="ECO:0000259" key="1">
    <source>
        <dbReference type="Pfam" id="PF00884"/>
    </source>
</evidence>
<dbReference type="Proteomes" id="UP000244924">
    <property type="component" value="Unassembled WGS sequence"/>
</dbReference>
<dbReference type="OrthoDB" id="9795675at2"/>
<dbReference type="InterPro" id="IPR000917">
    <property type="entry name" value="Sulfatase_N"/>
</dbReference>
<dbReference type="SUPFAM" id="SSF53649">
    <property type="entry name" value="Alkaline phosphatase-like"/>
    <property type="match status" value="1"/>
</dbReference>
<dbReference type="Gene3D" id="3.40.720.10">
    <property type="entry name" value="Alkaline Phosphatase, subunit A"/>
    <property type="match status" value="1"/>
</dbReference>
<keyword evidence="2" id="KW-0378">Hydrolase</keyword>
<dbReference type="InterPro" id="IPR017850">
    <property type="entry name" value="Alkaline_phosphatase_core_sf"/>
</dbReference>
<feature type="domain" description="Sulfatase N-terminal" evidence="1">
    <location>
        <begin position="36"/>
        <end position="376"/>
    </location>
</feature>
<dbReference type="EC" id="3.1.6.1" evidence="2"/>
<accession>A0A2R8BMS7</accession>
<dbReference type="PANTHER" id="PTHR43108">
    <property type="entry name" value="N-ACETYLGLUCOSAMINE-6-SULFATASE FAMILY MEMBER"/>
    <property type="match status" value="1"/>
</dbReference>
<protein>
    <submittedName>
        <fullName evidence="2">Arylsulfatase</fullName>
        <ecNumber evidence="2">3.1.6.1</ecNumber>
    </submittedName>
</protein>
<dbReference type="AlphaFoldDB" id="A0A2R8BMS7"/>
<dbReference type="EMBL" id="OMOQ01000004">
    <property type="protein sequence ID" value="SPH24743.1"/>
    <property type="molecule type" value="Genomic_DNA"/>
</dbReference>
<dbReference type="PANTHER" id="PTHR43108:SF6">
    <property type="entry name" value="N-SULPHOGLUCOSAMINE SULPHOHYDROLASE"/>
    <property type="match status" value="1"/>
</dbReference>
<gene>
    <name evidence="2" type="ORF">DEA8626_03781</name>
</gene>
<sequence length="484" mass="53818">MRKFTMLRRDLLRVLSATGLANLLPGALRAANRRKPNFVVFLTDDQKWNVVGYEGHPLAHTPHIDALAESGVAFRNSFVTTPICASSRATLFSSTYYAFHRFNFGTDGLDAGLIPNMFPRLLARAGYRTGLVGKLGIWFNSGVLAALGRSLGVTSEDAGLFDVYAPVEREPYISEDDNGVRRHSLDKIYRRAVRFLTDQDPEQPFCLVVAFNVPHITPEMDGQGRYQPAATEEKLFPDAEVPVSELGDPEIYENLPDILKQGIMAGDQAEKWSGNDPTNEYVNYFRLVAGADRVIGGVLDTLRATGLDEDTVVIFTSDNGLSLGDRGLSGKWAHFDESLRVPLVIRDPRNPAGSGTRPSEFALNVDIAPTILELAGLAVPESYQGASLAPFLDAAPPSDWRREFYCEHEGGFWRIPDWIGIRGHEYKFAEYSGSEQPVFFLTDLKEDPGEIRNLADDPAYGELLVSLRERAHEYQREYAQWPGN</sequence>
<organism evidence="2 3">
    <name type="scientific">Albidovulum aquaemixtae</name>
    <dbReference type="NCBI Taxonomy" id="1542388"/>
    <lineage>
        <taxon>Bacteria</taxon>
        <taxon>Pseudomonadati</taxon>
        <taxon>Pseudomonadota</taxon>
        <taxon>Alphaproteobacteria</taxon>
        <taxon>Rhodobacterales</taxon>
        <taxon>Paracoccaceae</taxon>
        <taxon>Albidovulum</taxon>
    </lineage>
</organism>
<name>A0A2R8BMS7_9RHOB</name>
<dbReference type="GO" id="GO:0004065">
    <property type="term" value="F:arylsulfatase activity"/>
    <property type="evidence" value="ECO:0007669"/>
    <property type="project" value="UniProtKB-EC"/>
</dbReference>
<evidence type="ECO:0000313" key="2">
    <source>
        <dbReference type="EMBL" id="SPH24743.1"/>
    </source>
</evidence>
<keyword evidence="3" id="KW-1185">Reference proteome</keyword>
<evidence type="ECO:0000313" key="3">
    <source>
        <dbReference type="Proteomes" id="UP000244924"/>
    </source>
</evidence>
<dbReference type="RefSeq" id="WP_108854751.1">
    <property type="nucleotide sequence ID" value="NZ_OMOQ01000004.1"/>
</dbReference>